<dbReference type="EMBL" id="SMMS01000001">
    <property type="protein sequence ID" value="TCL12522.1"/>
    <property type="molecule type" value="Genomic_DNA"/>
</dbReference>
<reference evidence="6" key="1">
    <citation type="submission" date="2017-09" db="EMBL/GenBank/DDBJ databases">
        <authorList>
            <person name="Varghese N."/>
            <person name="Submissions S."/>
        </authorList>
    </citation>
    <scope>NUCLEOTIDE SEQUENCE [LARGE SCALE GENOMIC DNA]</scope>
    <source>
        <strain evidence="6">WG-1MB</strain>
    </source>
</reference>
<dbReference type="NCBIfam" id="TIGR00277">
    <property type="entry name" value="HDIG"/>
    <property type="match status" value="1"/>
</dbReference>
<keyword evidence="1" id="KW-0547">Nucleotide-binding</keyword>
<keyword evidence="6" id="KW-1185">Reference proteome</keyword>
<organism evidence="4 6">
    <name type="scientific">Methanohalophilus euhalobius</name>
    <dbReference type="NCBI Taxonomy" id="51203"/>
    <lineage>
        <taxon>Archaea</taxon>
        <taxon>Methanobacteriati</taxon>
        <taxon>Methanobacteriota</taxon>
        <taxon>Stenosarchaea group</taxon>
        <taxon>Methanomicrobia</taxon>
        <taxon>Methanosarcinales</taxon>
        <taxon>Methanosarcinaceae</taxon>
        <taxon>Methanohalophilus</taxon>
    </lineage>
</organism>
<dbReference type="PANTHER" id="PTHR36528">
    <property type="entry name" value="CRISPR SYSTEM SINGLE-STRAND-SPECIFIC DEOXYRIBONUCLEASE CAS10/CSM1 (SUBTYPE III-A)"/>
    <property type="match status" value="1"/>
</dbReference>
<dbReference type="InterPro" id="IPR006675">
    <property type="entry name" value="HDIG_dom"/>
</dbReference>
<dbReference type="InterPro" id="IPR000160">
    <property type="entry name" value="GGDEF_dom"/>
</dbReference>
<dbReference type="GO" id="GO:0000166">
    <property type="term" value="F:nucleotide binding"/>
    <property type="evidence" value="ECO:0007669"/>
    <property type="project" value="UniProtKB-KW"/>
</dbReference>
<dbReference type="SMART" id="SM00471">
    <property type="entry name" value="HDc"/>
    <property type="match status" value="1"/>
</dbReference>
<dbReference type="EMBL" id="OBDR01000006">
    <property type="protein sequence ID" value="SNY16738.1"/>
    <property type="molecule type" value="Genomic_DNA"/>
</dbReference>
<feature type="domain" description="GGDEF" evidence="3">
    <location>
        <begin position="497"/>
        <end position="659"/>
    </location>
</feature>
<dbReference type="Gene3D" id="1.10.3210.10">
    <property type="entry name" value="Hypothetical protein af1432"/>
    <property type="match status" value="1"/>
</dbReference>
<reference evidence="4" key="2">
    <citation type="submission" date="2017-09" db="EMBL/GenBank/DDBJ databases">
        <authorList>
            <person name="Ehlers B."/>
            <person name="Leendertz F.H."/>
        </authorList>
    </citation>
    <scope>NUCLEOTIDE SEQUENCE [LARGE SCALE GENOMIC DNA]</scope>
    <source>
        <strain evidence="4">WG-1MB</strain>
    </source>
</reference>
<dbReference type="InterPro" id="IPR043128">
    <property type="entry name" value="Rev_trsase/Diguanyl_cyclase"/>
</dbReference>
<evidence type="ECO:0000313" key="4">
    <source>
        <dbReference type="EMBL" id="SNY16738.1"/>
    </source>
</evidence>
<dbReference type="InterPro" id="IPR052117">
    <property type="entry name" value="Cas10/Csm1_subtype-III-A"/>
</dbReference>
<evidence type="ECO:0000259" key="3">
    <source>
        <dbReference type="PROSITE" id="PS50887"/>
    </source>
</evidence>
<evidence type="ECO:0000256" key="1">
    <source>
        <dbReference type="ARBA" id="ARBA00022741"/>
    </source>
</evidence>
<evidence type="ECO:0000313" key="5">
    <source>
        <dbReference type="EMBL" id="TCL12522.1"/>
    </source>
</evidence>
<dbReference type="Pfam" id="PF01966">
    <property type="entry name" value="HD"/>
    <property type="match status" value="1"/>
</dbReference>
<dbReference type="GO" id="GO:0016740">
    <property type="term" value="F:transferase activity"/>
    <property type="evidence" value="ECO:0007669"/>
    <property type="project" value="UniProtKB-KW"/>
</dbReference>
<gene>
    <name evidence="5" type="ORF">C7960_1785</name>
    <name evidence="4" type="ORF">SAMN06295989_10645</name>
</gene>
<dbReference type="AlphaFoldDB" id="A0A285G000"/>
<dbReference type="RefSeq" id="WP_096712440.1">
    <property type="nucleotide sequence ID" value="NZ_OBDR01000006.1"/>
</dbReference>
<dbReference type="SUPFAM" id="SSF109604">
    <property type="entry name" value="HD-domain/PDEase-like"/>
    <property type="match status" value="1"/>
</dbReference>
<dbReference type="Gene3D" id="3.30.70.270">
    <property type="match status" value="1"/>
</dbReference>
<evidence type="ECO:0000313" key="6">
    <source>
        <dbReference type="Proteomes" id="UP000217726"/>
    </source>
</evidence>
<keyword evidence="2" id="KW-0051">Antiviral defense</keyword>
<dbReference type="InterPro" id="IPR054767">
    <property type="entry name" value="Cas10-Cmr2_palm2"/>
</dbReference>
<proteinExistence type="predicted"/>
<evidence type="ECO:0000313" key="7">
    <source>
        <dbReference type="Proteomes" id="UP000295404"/>
    </source>
</evidence>
<dbReference type="OrthoDB" id="44247at2157"/>
<dbReference type="PROSITE" id="PS50887">
    <property type="entry name" value="GGDEF"/>
    <property type="match status" value="1"/>
</dbReference>
<accession>A0A285G000</accession>
<sequence length="780" mass="87961">MNQKNQNIGVSDWFTKKIKEDIDYPEQSNKTLDVFINDIIGILDNSKKLSDAADDIYDKLEKSEFINNICSDSRFPICSLFHHMKNTSAVATCILFQNIAKDKSYLEKCLKEYDIKADYAEKDLVSLLRIAALLHDIGKPRSSSKKVRYGPYYHHTTQTREILEHILENTSSNLVEKYELNKIVPKLAAQHHSRDTSTKLERLLSKADTVASAADRINEIDSNLENGNLHLESKDKIFPHEINCDAGGMKCLEKNHTTVLGNGSTIDCKVEIKDPTANSAQLFYDSVCYGGPVKYLGKTYPISGNIGILSLDVMGIQGFIGEADKLNMLRGGSYFVDKVLEAAKDVIAHKVCPEAVLFWGGGNLLSFIPATEMYRKELKETIENKVKDISNDGLQVAVITFEEELANVAGQFNDTLEKSQNELETRKNETRSRQPIKNTKKTCRYCAKRPEASSGGSCKVCKEKEEKGKLAKCRLFNKYIKNTHDCSIPTELSHLGESIGALVIDGNMMGRLFQQTSTPAEYTYKSHTFKTKFDKILEDSITTFLDQEENLNLVKHRKEGIDYLGIDVLYAGGDDVLILMNAKAVIQFASHLIENVSEEFMFKKKFYDTTTFENPTVTISCGIAIADNSFPIYFLLDAAREMESSAKKEFRQNTSTDDYNIIKIPKGAMSVTAVNSAMPEKDHISFVFPHDLKDLEQLSRIFDIAFYREKSRTLISDLVTCGNSKHEYLNLIKYMYSSVQRKSDSINIDDCEWMADTLCNDNLLSASRMIIPHLLHGEGE</sequence>
<dbReference type="InterPro" id="IPR003607">
    <property type="entry name" value="HD/PDEase_dom"/>
</dbReference>
<dbReference type="Pfam" id="PF22335">
    <property type="entry name" value="Cas10-Cmr2_palm2"/>
    <property type="match status" value="1"/>
</dbReference>
<reference evidence="5 7" key="3">
    <citation type="submission" date="2019-03" db="EMBL/GenBank/DDBJ databases">
        <title>Subsurface microbial communities from deep shales in Ohio and West Virginia, USA.</title>
        <authorList>
            <person name="Wrighton K."/>
        </authorList>
    </citation>
    <scope>NUCLEOTIDE SEQUENCE [LARGE SCALE GENOMIC DNA]</scope>
    <source>
        <strain evidence="5 7">WG1_MB</strain>
    </source>
</reference>
<protein>
    <submittedName>
        <fullName evidence="4">HDIG domain-containing protein</fullName>
    </submittedName>
    <submittedName>
        <fullName evidence="5">Putative nucleotidyltransferase with HDIG domain</fullName>
    </submittedName>
</protein>
<dbReference type="PANTHER" id="PTHR36528:SF1">
    <property type="entry name" value="CRISPR SYSTEM SINGLE-STRAND-SPECIFIC DEOXYRIBONUCLEASE CAS10_CSM1 (SUBTYPE III-A)"/>
    <property type="match status" value="1"/>
</dbReference>
<dbReference type="GO" id="GO:0051607">
    <property type="term" value="P:defense response to virus"/>
    <property type="evidence" value="ECO:0007669"/>
    <property type="project" value="UniProtKB-KW"/>
</dbReference>
<name>A0A285G000_9EURY</name>
<keyword evidence="5" id="KW-0808">Transferase</keyword>
<evidence type="ECO:0000256" key="2">
    <source>
        <dbReference type="ARBA" id="ARBA00023118"/>
    </source>
</evidence>
<dbReference type="InterPro" id="IPR006674">
    <property type="entry name" value="HD_domain"/>
</dbReference>
<dbReference type="Proteomes" id="UP000217726">
    <property type="component" value="Unassembled WGS sequence"/>
</dbReference>
<dbReference type="Proteomes" id="UP000295404">
    <property type="component" value="Unassembled WGS sequence"/>
</dbReference>